<evidence type="ECO:0000256" key="4">
    <source>
        <dbReference type="ARBA" id="ARBA00022989"/>
    </source>
</evidence>
<dbReference type="InterPro" id="IPR007156">
    <property type="entry name" value="MamQ_LemA"/>
</dbReference>
<sequence>MIVAAVILGIVVIVGLYLMVFYNGLVRGRNLVEEAWSGISVQLKRRHDLIPALVNIVKGYATHETEVLRQITEARAQAIHASPGNVEAVMKAENVLSQALRSLFAVAENYPQLNASENFLQLQEQLAALEDEIQMARRYYNGTARDQNDHVLQFPGNLVAGSFGFGKVTFFGEYC</sequence>
<keyword evidence="3 7" id="KW-0812">Transmembrane</keyword>
<evidence type="ECO:0000256" key="2">
    <source>
        <dbReference type="ARBA" id="ARBA00008854"/>
    </source>
</evidence>
<organism evidence="8 9">
    <name type="scientific">Desulfovibrio piger</name>
    <dbReference type="NCBI Taxonomy" id="901"/>
    <lineage>
        <taxon>Bacteria</taxon>
        <taxon>Pseudomonadati</taxon>
        <taxon>Thermodesulfobacteriota</taxon>
        <taxon>Desulfovibrionia</taxon>
        <taxon>Desulfovibrionales</taxon>
        <taxon>Desulfovibrionaceae</taxon>
        <taxon>Desulfovibrio</taxon>
    </lineage>
</organism>
<evidence type="ECO:0000256" key="7">
    <source>
        <dbReference type="SAM" id="Phobius"/>
    </source>
</evidence>
<dbReference type="RefSeq" id="WP_168936451.1">
    <property type="nucleotide sequence ID" value="NZ_JABAFY010000074.1"/>
</dbReference>
<dbReference type="SUPFAM" id="SSF140478">
    <property type="entry name" value="LemA-like"/>
    <property type="match status" value="1"/>
</dbReference>
<evidence type="ECO:0000256" key="6">
    <source>
        <dbReference type="SAM" id="Coils"/>
    </source>
</evidence>
<feature type="transmembrane region" description="Helical" evidence="7">
    <location>
        <begin position="6"/>
        <end position="25"/>
    </location>
</feature>
<dbReference type="Pfam" id="PF04011">
    <property type="entry name" value="LemA"/>
    <property type="match status" value="1"/>
</dbReference>
<reference evidence="8 9" key="1">
    <citation type="submission" date="2020-04" db="EMBL/GenBank/DDBJ databases">
        <authorList>
            <person name="Hitch T.C.A."/>
            <person name="Wylensek D."/>
            <person name="Clavel T."/>
        </authorList>
    </citation>
    <scope>NUCLEOTIDE SEQUENCE [LARGE SCALE GENOMIC DNA]</scope>
    <source>
        <strain evidence="8 9">PG-251-APC-1</strain>
    </source>
</reference>
<evidence type="ECO:0000256" key="1">
    <source>
        <dbReference type="ARBA" id="ARBA00004167"/>
    </source>
</evidence>
<comment type="subcellular location">
    <subcellularLocation>
        <location evidence="1">Membrane</location>
        <topology evidence="1">Single-pass membrane protein</topology>
    </subcellularLocation>
</comment>
<keyword evidence="6" id="KW-0175">Coiled coil</keyword>
<comment type="caution">
    <text evidence="8">The sequence shown here is derived from an EMBL/GenBank/DDBJ whole genome shotgun (WGS) entry which is preliminary data.</text>
</comment>
<accession>A0A848CLD0</accession>
<dbReference type="Gene3D" id="1.20.1440.20">
    <property type="entry name" value="LemA-like domain"/>
    <property type="match status" value="1"/>
</dbReference>
<evidence type="ECO:0000313" key="8">
    <source>
        <dbReference type="EMBL" id="NME53163.1"/>
    </source>
</evidence>
<dbReference type="PANTHER" id="PTHR34478:SF1">
    <property type="entry name" value="PROTEIN LEMA"/>
    <property type="match status" value="1"/>
</dbReference>
<comment type="similarity">
    <text evidence="2">Belongs to the LemA family.</text>
</comment>
<dbReference type="Proteomes" id="UP000522333">
    <property type="component" value="Unassembled WGS sequence"/>
</dbReference>
<keyword evidence="4 7" id="KW-1133">Transmembrane helix</keyword>
<name>A0A848CLD0_9BACT</name>
<dbReference type="InterPro" id="IPR023353">
    <property type="entry name" value="LemA-like_dom_sf"/>
</dbReference>
<dbReference type="PANTHER" id="PTHR34478">
    <property type="entry name" value="PROTEIN LEMA"/>
    <property type="match status" value="1"/>
</dbReference>
<evidence type="ECO:0000256" key="3">
    <source>
        <dbReference type="ARBA" id="ARBA00022692"/>
    </source>
</evidence>
<evidence type="ECO:0000256" key="5">
    <source>
        <dbReference type="ARBA" id="ARBA00023136"/>
    </source>
</evidence>
<dbReference type="AlphaFoldDB" id="A0A848CLD0"/>
<feature type="coiled-coil region" evidence="6">
    <location>
        <begin position="112"/>
        <end position="139"/>
    </location>
</feature>
<evidence type="ECO:0000313" key="9">
    <source>
        <dbReference type="Proteomes" id="UP000522333"/>
    </source>
</evidence>
<dbReference type="EMBL" id="JABAFY010000074">
    <property type="protein sequence ID" value="NME53163.1"/>
    <property type="molecule type" value="Genomic_DNA"/>
</dbReference>
<gene>
    <name evidence="8" type="ORF">HF854_11720</name>
</gene>
<protein>
    <submittedName>
        <fullName evidence="8">LemA family protein</fullName>
    </submittedName>
</protein>
<proteinExistence type="inferred from homology"/>
<keyword evidence="5 7" id="KW-0472">Membrane</keyword>
<dbReference type="GO" id="GO:0016020">
    <property type="term" value="C:membrane"/>
    <property type="evidence" value="ECO:0007669"/>
    <property type="project" value="UniProtKB-SubCell"/>
</dbReference>